<dbReference type="EMBL" id="JACIJM010000004">
    <property type="protein sequence ID" value="MBB5722051.1"/>
    <property type="molecule type" value="Genomic_DNA"/>
</dbReference>
<feature type="domain" description="Histidine kinase" evidence="5">
    <location>
        <begin position="212"/>
        <end position="434"/>
    </location>
</feature>
<dbReference type="AlphaFoldDB" id="A0A7W9EZL3"/>
<feature type="transmembrane region" description="Helical" evidence="4">
    <location>
        <begin position="107"/>
        <end position="125"/>
    </location>
</feature>
<evidence type="ECO:0000256" key="4">
    <source>
        <dbReference type="SAM" id="Phobius"/>
    </source>
</evidence>
<dbReference type="PROSITE" id="PS50109">
    <property type="entry name" value="HIS_KIN"/>
    <property type="match status" value="1"/>
</dbReference>
<dbReference type="PANTHER" id="PTHR43065">
    <property type="entry name" value="SENSOR HISTIDINE KINASE"/>
    <property type="match status" value="1"/>
</dbReference>
<organism evidence="6 7">
    <name type="scientific">Yoonia ponticola</name>
    <dbReference type="NCBI Taxonomy" id="1524255"/>
    <lineage>
        <taxon>Bacteria</taxon>
        <taxon>Pseudomonadati</taxon>
        <taxon>Pseudomonadota</taxon>
        <taxon>Alphaproteobacteria</taxon>
        <taxon>Rhodobacterales</taxon>
        <taxon>Paracoccaceae</taxon>
        <taxon>Yoonia</taxon>
    </lineage>
</organism>
<keyword evidence="4" id="KW-0812">Transmembrane</keyword>
<reference evidence="6 7" key="1">
    <citation type="submission" date="2020-08" db="EMBL/GenBank/DDBJ databases">
        <title>Genomic Encyclopedia of Type Strains, Phase IV (KMG-IV): sequencing the most valuable type-strain genomes for metagenomic binning, comparative biology and taxonomic classification.</title>
        <authorList>
            <person name="Goeker M."/>
        </authorList>
    </citation>
    <scope>NUCLEOTIDE SEQUENCE [LARGE SCALE GENOMIC DNA]</scope>
    <source>
        <strain evidence="6 7">DSM 101064</strain>
    </source>
</reference>
<accession>A0A7W9EZL3</accession>
<keyword evidence="4" id="KW-1133">Transmembrane helix</keyword>
<comment type="catalytic activity">
    <reaction evidence="1">
        <text>ATP + protein L-histidine = ADP + protein N-phospho-L-histidine.</text>
        <dbReference type="EC" id="2.7.13.3"/>
    </reaction>
</comment>
<name>A0A7W9EZL3_9RHOB</name>
<dbReference type="Proteomes" id="UP000535415">
    <property type="component" value="Unassembled WGS sequence"/>
</dbReference>
<evidence type="ECO:0000259" key="5">
    <source>
        <dbReference type="PROSITE" id="PS50109"/>
    </source>
</evidence>
<dbReference type="InterPro" id="IPR004358">
    <property type="entry name" value="Sig_transdc_His_kin-like_C"/>
</dbReference>
<dbReference type="CDD" id="cd00082">
    <property type="entry name" value="HisKA"/>
    <property type="match status" value="1"/>
</dbReference>
<protein>
    <recommendedName>
        <fullName evidence="2">histidine kinase</fullName>
        <ecNumber evidence="2">2.7.13.3</ecNumber>
    </recommendedName>
</protein>
<dbReference type="InterPro" id="IPR005467">
    <property type="entry name" value="His_kinase_dom"/>
</dbReference>
<dbReference type="Pfam" id="PF00512">
    <property type="entry name" value="HisKA"/>
    <property type="match status" value="1"/>
</dbReference>
<dbReference type="Pfam" id="PF02518">
    <property type="entry name" value="HATPase_c"/>
    <property type="match status" value="1"/>
</dbReference>
<dbReference type="InterPro" id="IPR003661">
    <property type="entry name" value="HisK_dim/P_dom"/>
</dbReference>
<dbReference type="Gene3D" id="1.10.287.130">
    <property type="match status" value="1"/>
</dbReference>
<dbReference type="GO" id="GO:0000155">
    <property type="term" value="F:phosphorelay sensor kinase activity"/>
    <property type="evidence" value="ECO:0007669"/>
    <property type="project" value="InterPro"/>
</dbReference>
<dbReference type="InterPro" id="IPR036890">
    <property type="entry name" value="HATPase_C_sf"/>
</dbReference>
<keyword evidence="4" id="KW-0472">Membrane</keyword>
<dbReference type="SUPFAM" id="SSF47384">
    <property type="entry name" value="Homodimeric domain of signal transducing histidine kinase"/>
    <property type="match status" value="1"/>
</dbReference>
<dbReference type="PANTHER" id="PTHR43065:SF42">
    <property type="entry name" value="TWO-COMPONENT SENSOR PPRA"/>
    <property type="match status" value="1"/>
</dbReference>
<gene>
    <name evidence="6" type="ORF">FHS72_001675</name>
</gene>
<keyword evidence="6" id="KW-0418">Kinase</keyword>
<dbReference type="EC" id="2.7.13.3" evidence="2"/>
<feature type="transmembrane region" description="Helical" evidence="4">
    <location>
        <begin position="79"/>
        <end position="101"/>
    </location>
</feature>
<keyword evidence="6" id="KW-0808">Transferase</keyword>
<dbReference type="SUPFAM" id="SSF55874">
    <property type="entry name" value="ATPase domain of HSP90 chaperone/DNA topoisomerase II/histidine kinase"/>
    <property type="match status" value="1"/>
</dbReference>
<evidence type="ECO:0000256" key="1">
    <source>
        <dbReference type="ARBA" id="ARBA00000085"/>
    </source>
</evidence>
<dbReference type="RefSeq" id="WP_183527949.1">
    <property type="nucleotide sequence ID" value="NZ_JACIJM010000004.1"/>
</dbReference>
<evidence type="ECO:0000313" key="6">
    <source>
        <dbReference type="EMBL" id="MBB5722051.1"/>
    </source>
</evidence>
<dbReference type="SMART" id="SM00388">
    <property type="entry name" value="HisKA"/>
    <property type="match status" value="1"/>
</dbReference>
<feature type="transmembrane region" description="Helical" evidence="4">
    <location>
        <begin position="159"/>
        <end position="177"/>
    </location>
</feature>
<dbReference type="InterPro" id="IPR036097">
    <property type="entry name" value="HisK_dim/P_sf"/>
</dbReference>
<dbReference type="Gene3D" id="3.30.565.10">
    <property type="entry name" value="Histidine kinase-like ATPase, C-terminal domain"/>
    <property type="match status" value="1"/>
</dbReference>
<dbReference type="InterPro" id="IPR003594">
    <property type="entry name" value="HATPase_dom"/>
</dbReference>
<feature type="transmembrane region" description="Helical" evidence="4">
    <location>
        <begin position="132"/>
        <end position="153"/>
    </location>
</feature>
<sequence length="445" mass="48625">MATEAKNYDAEIRLLRDFEYGELYEPYTRLVAVSIAGILIHLYTGWVMALVWPVIFLTSYAVYFYYVSSRSNFVHRSEATRAAILLSTTHIAFSWLPTLMLIGPNRALMFVGGMLIAAQMLFLAQRNDNMRMFNVCIVAIVSSITAILFIGFLPAFDTPLALFGAATSAIAMVYYFIRTMKVTRQIRQSRETAALQAHQAQKMAAVGQLAGGVAHDFNNNLTAIIGSLELIQITDDPVERAADVENALVAARQAAKTVRQLTIFARAERPNITEIYLSDLYAELRILTQRLIPTSVTFNIHEIDPTIKVNADRSQLVAGLINLIVNAVDSMPLGGHLSVRADQVTTTQQVPLADGSELDPGAHVQIVVRDTGHGISETILPKVIDPFFTTKPVGKGTGLGLSMVAGMLKELKGGMAIQSSHSGTQISLFLPDLDARSQKQSSVAP</sequence>
<comment type="caution">
    <text evidence="6">The sequence shown here is derived from an EMBL/GenBank/DDBJ whole genome shotgun (WGS) entry which is preliminary data.</text>
</comment>
<evidence type="ECO:0000256" key="2">
    <source>
        <dbReference type="ARBA" id="ARBA00012438"/>
    </source>
</evidence>
<feature type="transmembrane region" description="Helical" evidence="4">
    <location>
        <begin position="50"/>
        <end position="67"/>
    </location>
</feature>
<evidence type="ECO:0000313" key="7">
    <source>
        <dbReference type="Proteomes" id="UP000535415"/>
    </source>
</evidence>
<keyword evidence="7" id="KW-1185">Reference proteome</keyword>
<dbReference type="PRINTS" id="PR00344">
    <property type="entry name" value="BCTRLSENSOR"/>
</dbReference>
<keyword evidence="3" id="KW-0597">Phosphoprotein</keyword>
<evidence type="ECO:0000256" key="3">
    <source>
        <dbReference type="ARBA" id="ARBA00022553"/>
    </source>
</evidence>
<dbReference type="SMART" id="SM00387">
    <property type="entry name" value="HATPase_c"/>
    <property type="match status" value="1"/>
</dbReference>
<proteinExistence type="predicted"/>